<name>A0A8J5H6C9_ZINOF</name>
<dbReference type="FunFam" id="2.60.40.420:FF:000003">
    <property type="entry name" value="Blue copper"/>
    <property type="match status" value="1"/>
</dbReference>
<evidence type="ECO:0000259" key="4">
    <source>
        <dbReference type="PROSITE" id="PS51485"/>
    </source>
</evidence>
<feature type="compositionally biased region" description="Low complexity" evidence="3">
    <location>
        <begin position="166"/>
        <end position="185"/>
    </location>
</feature>
<dbReference type="PROSITE" id="PS51485">
    <property type="entry name" value="PHYTOCYANIN"/>
    <property type="match status" value="1"/>
</dbReference>
<dbReference type="InterPro" id="IPR039391">
    <property type="entry name" value="Phytocyanin-like"/>
</dbReference>
<protein>
    <recommendedName>
        <fullName evidence="4">Phytocyanin domain-containing protein</fullName>
    </recommendedName>
</protein>
<reference evidence="5 6" key="1">
    <citation type="submission" date="2020-08" db="EMBL/GenBank/DDBJ databases">
        <title>Plant Genome Project.</title>
        <authorList>
            <person name="Zhang R.-G."/>
        </authorList>
    </citation>
    <scope>NUCLEOTIDE SEQUENCE [LARGE SCALE GENOMIC DNA]</scope>
    <source>
        <tissue evidence="5">Rhizome</tissue>
    </source>
</reference>
<feature type="region of interest" description="Disordered" evidence="3">
    <location>
        <begin position="154"/>
        <end position="217"/>
    </location>
</feature>
<dbReference type="GO" id="GO:0009055">
    <property type="term" value="F:electron transfer activity"/>
    <property type="evidence" value="ECO:0007669"/>
    <property type="project" value="InterPro"/>
</dbReference>
<keyword evidence="6" id="KW-1185">Reference proteome</keyword>
<comment type="caution">
    <text evidence="5">The sequence shown here is derived from an EMBL/GenBank/DDBJ whole genome shotgun (WGS) entry which is preliminary data.</text>
</comment>
<dbReference type="PANTHER" id="PTHR33021:SF499">
    <property type="entry name" value="OS12G0150500 PROTEIN"/>
    <property type="match status" value="1"/>
</dbReference>
<evidence type="ECO:0000256" key="2">
    <source>
        <dbReference type="ARBA" id="ARBA00023180"/>
    </source>
</evidence>
<dbReference type="EMBL" id="JACMSC010000006">
    <property type="protein sequence ID" value="KAG6519743.1"/>
    <property type="molecule type" value="Genomic_DNA"/>
</dbReference>
<organism evidence="5 6">
    <name type="scientific">Zingiber officinale</name>
    <name type="common">Ginger</name>
    <name type="synonym">Amomum zingiber</name>
    <dbReference type="NCBI Taxonomy" id="94328"/>
    <lineage>
        <taxon>Eukaryota</taxon>
        <taxon>Viridiplantae</taxon>
        <taxon>Streptophyta</taxon>
        <taxon>Embryophyta</taxon>
        <taxon>Tracheophyta</taxon>
        <taxon>Spermatophyta</taxon>
        <taxon>Magnoliopsida</taxon>
        <taxon>Liliopsida</taxon>
        <taxon>Zingiberales</taxon>
        <taxon>Zingiberaceae</taxon>
        <taxon>Zingiber</taxon>
    </lineage>
</organism>
<evidence type="ECO:0000313" key="6">
    <source>
        <dbReference type="Proteomes" id="UP000734854"/>
    </source>
</evidence>
<keyword evidence="2" id="KW-0325">Glycoprotein</keyword>
<dbReference type="AlphaFoldDB" id="A0A8J5H6C9"/>
<dbReference type="OrthoDB" id="687020at2759"/>
<gene>
    <name evidence="5" type="ORF">ZIOFF_023251</name>
</gene>
<accession>A0A8J5H6C9</accession>
<dbReference type="CDD" id="cd04216">
    <property type="entry name" value="Phytocyanin"/>
    <property type="match status" value="1"/>
</dbReference>
<evidence type="ECO:0000256" key="1">
    <source>
        <dbReference type="ARBA" id="ARBA00022723"/>
    </source>
</evidence>
<dbReference type="InterPro" id="IPR003245">
    <property type="entry name" value="Phytocyanin_dom"/>
</dbReference>
<dbReference type="Proteomes" id="UP000734854">
    <property type="component" value="Unassembled WGS sequence"/>
</dbReference>
<evidence type="ECO:0000256" key="3">
    <source>
        <dbReference type="SAM" id="MobiDB-lite"/>
    </source>
</evidence>
<dbReference type="Pfam" id="PF02298">
    <property type="entry name" value="Cu_bind_like"/>
    <property type="match status" value="1"/>
</dbReference>
<dbReference type="GO" id="GO:0046872">
    <property type="term" value="F:metal ion binding"/>
    <property type="evidence" value="ECO:0007669"/>
    <property type="project" value="UniProtKB-KW"/>
</dbReference>
<dbReference type="GO" id="GO:0005886">
    <property type="term" value="C:plasma membrane"/>
    <property type="evidence" value="ECO:0007669"/>
    <property type="project" value="TreeGrafter"/>
</dbReference>
<keyword evidence="1" id="KW-0479">Metal-binding</keyword>
<feature type="domain" description="Phytocyanin" evidence="4">
    <location>
        <begin position="51"/>
        <end position="151"/>
    </location>
</feature>
<sequence>MTRPFSASIGTQLLFSSAAPSVAIKIEMAALLRALLALAAMATVPPFAVAANYNVGGPGGSWDLSTDFTGWVSGKKFHVGDTLTFKHAGNQHNVLEVSRAAYGTCATGNPISTDAGGNTVVKLTAAGKRYFICGIAGHCSAGMKVEIDVLAAKPATSPAPSPSPSPATSSSPPESSLASAPSSASRRSHTDATPAAGSSDELPPSKPTTTAVASGGEPAKAVAGFGSGLLMLAVLVL</sequence>
<proteinExistence type="predicted"/>
<dbReference type="PANTHER" id="PTHR33021">
    <property type="entry name" value="BLUE COPPER PROTEIN"/>
    <property type="match status" value="1"/>
</dbReference>
<evidence type="ECO:0000313" key="5">
    <source>
        <dbReference type="EMBL" id="KAG6519743.1"/>
    </source>
</evidence>